<evidence type="ECO:0000313" key="3">
    <source>
        <dbReference type="Proteomes" id="UP000824107"/>
    </source>
</evidence>
<keyword evidence="2" id="KW-0378">Hydrolase</keyword>
<dbReference type="Pfam" id="PF00857">
    <property type="entry name" value="Isochorismatase"/>
    <property type="match status" value="1"/>
</dbReference>
<reference evidence="2" key="2">
    <citation type="journal article" date="2021" name="PeerJ">
        <title>Extensive microbial diversity within the chicken gut microbiome revealed by metagenomics and culture.</title>
        <authorList>
            <person name="Gilroy R."/>
            <person name="Ravi A."/>
            <person name="Getino M."/>
            <person name="Pursley I."/>
            <person name="Horton D.L."/>
            <person name="Alikhan N.F."/>
            <person name="Baker D."/>
            <person name="Gharbi K."/>
            <person name="Hall N."/>
            <person name="Watson M."/>
            <person name="Adriaenssens E.M."/>
            <person name="Foster-Nyarko E."/>
            <person name="Jarju S."/>
            <person name="Secka A."/>
            <person name="Antonio M."/>
            <person name="Oren A."/>
            <person name="Chaudhuri R.R."/>
            <person name="La Ragione R."/>
            <person name="Hildebrand F."/>
            <person name="Pallen M.J."/>
        </authorList>
    </citation>
    <scope>NUCLEOTIDE SEQUENCE</scope>
    <source>
        <strain evidence="2">ChiW3-316</strain>
    </source>
</reference>
<comment type="caution">
    <text evidence="2">The sequence shown here is derived from an EMBL/GenBank/DDBJ whole genome shotgun (WGS) entry which is preliminary data.</text>
</comment>
<name>A0A9D1M569_9PROT</name>
<organism evidence="2 3">
    <name type="scientific">Candidatus Scatocola faecipullorum</name>
    <dbReference type="NCBI Taxonomy" id="2840917"/>
    <lineage>
        <taxon>Bacteria</taxon>
        <taxon>Pseudomonadati</taxon>
        <taxon>Pseudomonadota</taxon>
        <taxon>Alphaproteobacteria</taxon>
        <taxon>Rhodospirillales</taxon>
        <taxon>Rhodospirillaceae</taxon>
        <taxon>Rhodospirillaceae incertae sedis</taxon>
        <taxon>Candidatus Scatocola</taxon>
    </lineage>
</organism>
<accession>A0A9D1M569</accession>
<protein>
    <submittedName>
        <fullName evidence="2">Cysteine hydrolase family protein</fullName>
    </submittedName>
</protein>
<reference evidence="2" key="1">
    <citation type="submission" date="2020-10" db="EMBL/GenBank/DDBJ databases">
        <authorList>
            <person name="Gilroy R."/>
        </authorList>
    </citation>
    <scope>NUCLEOTIDE SEQUENCE</scope>
    <source>
        <strain evidence="2">ChiW3-316</strain>
    </source>
</reference>
<gene>
    <name evidence="2" type="ORF">IAD20_08510</name>
</gene>
<dbReference type="EMBL" id="DVNC01000059">
    <property type="protein sequence ID" value="HIU54103.1"/>
    <property type="molecule type" value="Genomic_DNA"/>
</dbReference>
<dbReference type="InterPro" id="IPR036380">
    <property type="entry name" value="Isochorismatase-like_sf"/>
</dbReference>
<dbReference type="Gene3D" id="3.40.50.850">
    <property type="entry name" value="Isochorismatase-like"/>
    <property type="match status" value="1"/>
</dbReference>
<proteinExistence type="predicted"/>
<dbReference type="SUPFAM" id="SSF52499">
    <property type="entry name" value="Isochorismatase-like hydrolases"/>
    <property type="match status" value="1"/>
</dbReference>
<feature type="domain" description="Isochorismatase-like" evidence="1">
    <location>
        <begin position="6"/>
        <end position="155"/>
    </location>
</feature>
<evidence type="ECO:0000313" key="2">
    <source>
        <dbReference type="EMBL" id="HIU54103.1"/>
    </source>
</evidence>
<dbReference type="InterPro" id="IPR000868">
    <property type="entry name" value="Isochorismatase-like_dom"/>
</dbReference>
<dbReference type="AlphaFoldDB" id="A0A9D1M569"/>
<evidence type="ECO:0000259" key="1">
    <source>
        <dbReference type="Pfam" id="PF00857"/>
    </source>
</evidence>
<sequence length="207" mass="23959">MNERFLVRIDFQNDFAAPEGALTINNPDLIARHQRFADSLQKGMFSEIWDFRDTHFAETYPQTKEAESFPLHTEFGSWGWQPAAILKDNIPVRTFFKSTTNLWNEVNQYVLLQQDLRDKEVYLCGLLSDICVQQGMDGFLRRGAKVTVLEDLCQGAVRQIPEIISEPKYGRLLEEGRLRHITGAQFFRSILLEKKLNYNLVNSSRGK</sequence>
<dbReference type="GO" id="GO:0016787">
    <property type="term" value="F:hydrolase activity"/>
    <property type="evidence" value="ECO:0007669"/>
    <property type="project" value="UniProtKB-KW"/>
</dbReference>
<dbReference type="Proteomes" id="UP000824107">
    <property type="component" value="Unassembled WGS sequence"/>
</dbReference>